<dbReference type="Pfam" id="PF02626">
    <property type="entry name" value="CT_A_B"/>
    <property type="match status" value="1"/>
</dbReference>
<protein>
    <submittedName>
        <fullName evidence="5">5-oxoprolinase subunit C</fullName>
        <ecNumber evidence="5">3.5.2.9</ecNumber>
    </submittedName>
</protein>
<evidence type="ECO:0000256" key="3">
    <source>
        <dbReference type="ARBA" id="ARBA00022840"/>
    </source>
</evidence>
<evidence type="ECO:0000313" key="6">
    <source>
        <dbReference type="Proteomes" id="UP001162834"/>
    </source>
</evidence>
<accession>A0A9E6XWW3</accession>
<dbReference type="GO" id="GO:0017168">
    <property type="term" value="F:5-oxoprolinase (ATP-hydrolyzing) activity"/>
    <property type="evidence" value="ECO:0007669"/>
    <property type="project" value="UniProtKB-EC"/>
</dbReference>
<evidence type="ECO:0000256" key="2">
    <source>
        <dbReference type="ARBA" id="ARBA00022801"/>
    </source>
</evidence>
<keyword evidence="1" id="KW-0547">Nucleotide-binding</keyword>
<name>A0A9E6XWW3_9ACTN</name>
<dbReference type="AlphaFoldDB" id="A0A9E6XWW3"/>
<dbReference type="SMART" id="SM00797">
    <property type="entry name" value="AHS2"/>
    <property type="match status" value="1"/>
</dbReference>
<dbReference type="PANTHER" id="PTHR43309">
    <property type="entry name" value="5-OXOPROLINASE SUBUNIT C"/>
    <property type="match status" value="1"/>
</dbReference>
<keyword evidence="2 5" id="KW-0378">Hydrolase</keyword>
<keyword evidence="6" id="KW-1185">Reference proteome</keyword>
<dbReference type="PANTHER" id="PTHR43309:SF3">
    <property type="entry name" value="5-OXOPROLINASE SUBUNIT C"/>
    <property type="match status" value="1"/>
</dbReference>
<dbReference type="EMBL" id="CP087164">
    <property type="protein sequence ID" value="UGS35949.1"/>
    <property type="molecule type" value="Genomic_DNA"/>
</dbReference>
<gene>
    <name evidence="5" type="primary">pxpC_1</name>
    <name evidence="5" type="ORF">DSM104329_02346</name>
</gene>
<sequence>MTLEILQPGLQTTVQDEGRLGLYAGGMPPSGAMDKASYRMGNLLVGNPDGLASLEITYLGPEIAFRDDAVIAVTGAQMTPKVNGEPIANWRSHAVRADDVLSFGFIESGARAYLAVAGGIDVPPYDGSRSTYTLCGLGGFEGRALQAGDVVPVGTGVDGRAGLDVPVDLQPDLGGDTELRVVVGLASYRLQPESLETFLTADWTVTPDANRVGYRFRGAELHFVEREQPAGAGSDPANVVDFGYPIGSIQIPGGVEPIALLADAVTGGGYATIATIISTDLDRIGQSKTNDHVRFREVTLEDALEARHQARARLDRVRALLTDSQEHAIG</sequence>
<proteinExistence type="predicted"/>
<evidence type="ECO:0000313" key="5">
    <source>
        <dbReference type="EMBL" id="UGS35949.1"/>
    </source>
</evidence>
<feature type="domain" description="Carboxyltransferase" evidence="4">
    <location>
        <begin position="24"/>
        <end position="314"/>
    </location>
</feature>
<dbReference type="InterPro" id="IPR052708">
    <property type="entry name" value="PxpC"/>
</dbReference>
<evidence type="ECO:0000259" key="4">
    <source>
        <dbReference type="SMART" id="SM00797"/>
    </source>
</evidence>
<dbReference type="NCBIfam" id="TIGR00724">
    <property type="entry name" value="urea_amlyse_rel"/>
    <property type="match status" value="1"/>
</dbReference>
<dbReference type="Gene3D" id="2.40.100.10">
    <property type="entry name" value="Cyclophilin-like"/>
    <property type="match status" value="1"/>
</dbReference>
<dbReference type="InterPro" id="IPR003778">
    <property type="entry name" value="CT_A_B"/>
</dbReference>
<dbReference type="InterPro" id="IPR029000">
    <property type="entry name" value="Cyclophilin-like_dom_sf"/>
</dbReference>
<dbReference type="Proteomes" id="UP001162834">
    <property type="component" value="Chromosome"/>
</dbReference>
<evidence type="ECO:0000256" key="1">
    <source>
        <dbReference type="ARBA" id="ARBA00022741"/>
    </source>
</evidence>
<dbReference type="KEGG" id="sbae:DSM104329_02346"/>
<dbReference type="EC" id="3.5.2.9" evidence="5"/>
<organism evidence="5 6">
    <name type="scientific">Capillimicrobium parvum</name>
    <dbReference type="NCBI Taxonomy" id="2884022"/>
    <lineage>
        <taxon>Bacteria</taxon>
        <taxon>Bacillati</taxon>
        <taxon>Actinomycetota</taxon>
        <taxon>Thermoleophilia</taxon>
        <taxon>Solirubrobacterales</taxon>
        <taxon>Capillimicrobiaceae</taxon>
        <taxon>Capillimicrobium</taxon>
    </lineage>
</organism>
<keyword evidence="3" id="KW-0067">ATP-binding</keyword>
<reference evidence="5" key="1">
    <citation type="journal article" date="2022" name="Int. J. Syst. Evol. Microbiol.">
        <title>Pseudomonas aegrilactucae sp. nov. and Pseudomonas morbosilactucae sp. nov., pathogens causing bacterial rot of lettuce in Japan.</title>
        <authorList>
            <person name="Sawada H."/>
            <person name="Fujikawa T."/>
            <person name="Satou M."/>
        </authorList>
    </citation>
    <scope>NUCLEOTIDE SEQUENCE</scope>
    <source>
        <strain evidence="5">0166_1</strain>
    </source>
</reference>
<dbReference type="RefSeq" id="WP_259315627.1">
    <property type="nucleotide sequence ID" value="NZ_CP087164.1"/>
</dbReference>
<dbReference type="SUPFAM" id="SSF50891">
    <property type="entry name" value="Cyclophilin-like"/>
    <property type="match status" value="1"/>
</dbReference>
<dbReference type="GO" id="GO:0005524">
    <property type="term" value="F:ATP binding"/>
    <property type="evidence" value="ECO:0007669"/>
    <property type="project" value="UniProtKB-KW"/>
</dbReference>